<keyword evidence="2" id="KW-1185">Reference proteome</keyword>
<dbReference type="Proteomes" id="UP000886501">
    <property type="component" value="Unassembled WGS sequence"/>
</dbReference>
<reference evidence="1" key="1">
    <citation type="submission" date="2019-10" db="EMBL/GenBank/DDBJ databases">
        <authorList>
            <consortium name="DOE Joint Genome Institute"/>
            <person name="Kuo A."/>
            <person name="Miyauchi S."/>
            <person name="Kiss E."/>
            <person name="Drula E."/>
            <person name="Kohler A."/>
            <person name="Sanchez-Garcia M."/>
            <person name="Andreopoulos B."/>
            <person name="Barry K.W."/>
            <person name="Bonito G."/>
            <person name="Buee M."/>
            <person name="Carver A."/>
            <person name="Chen C."/>
            <person name="Cichocki N."/>
            <person name="Clum A."/>
            <person name="Culley D."/>
            <person name="Crous P.W."/>
            <person name="Fauchery L."/>
            <person name="Girlanda M."/>
            <person name="Hayes R."/>
            <person name="Keri Z."/>
            <person name="Labutti K."/>
            <person name="Lipzen A."/>
            <person name="Lombard V."/>
            <person name="Magnuson J."/>
            <person name="Maillard F."/>
            <person name="Morin E."/>
            <person name="Murat C."/>
            <person name="Nolan M."/>
            <person name="Ohm R."/>
            <person name="Pangilinan J."/>
            <person name="Pereira M."/>
            <person name="Perotto S."/>
            <person name="Peter M."/>
            <person name="Riley R."/>
            <person name="Sitrit Y."/>
            <person name="Stielow B."/>
            <person name="Szollosi G."/>
            <person name="Zifcakova L."/>
            <person name="Stursova M."/>
            <person name="Spatafora J.W."/>
            <person name="Tedersoo L."/>
            <person name="Vaario L.-M."/>
            <person name="Yamada A."/>
            <person name="Yan M."/>
            <person name="Wang P."/>
            <person name="Xu J."/>
            <person name="Bruns T."/>
            <person name="Baldrian P."/>
            <person name="Vilgalys R."/>
            <person name="Henrissat B."/>
            <person name="Grigoriev I.V."/>
            <person name="Hibbett D."/>
            <person name="Nagy L.G."/>
            <person name="Martin F.M."/>
        </authorList>
    </citation>
    <scope>NUCLEOTIDE SEQUENCE</scope>
    <source>
        <strain evidence="1">P2</strain>
    </source>
</reference>
<evidence type="ECO:0000313" key="1">
    <source>
        <dbReference type="EMBL" id="KAF9650894.1"/>
    </source>
</evidence>
<protein>
    <submittedName>
        <fullName evidence="1">MFS general substrate transporter</fullName>
    </submittedName>
</protein>
<reference evidence="1" key="2">
    <citation type="journal article" date="2020" name="Nat. Commun.">
        <title>Large-scale genome sequencing of mycorrhizal fungi provides insights into the early evolution of symbiotic traits.</title>
        <authorList>
            <person name="Miyauchi S."/>
            <person name="Kiss E."/>
            <person name="Kuo A."/>
            <person name="Drula E."/>
            <person name="Kohler A."/>
            <person name="Sanchez-Garcia M."/>
            <person name="Morin E."/>
            <person name="Andreopoulos B."/>
            <person name="Barry K.W."/>
            <person name="Bonito G."/>
            <person name="Buee M."/>
            <person name="Carver A."/>
            <person name="Chen C."/>
            <person name="Cichocki N."/>
            <person name="Clum A."/>
            <person name="Culley D."/>
            <person name="Crous P.W."/>
            <person name="Fauchery L."/>
            <person name="Girlanda M."/>
            <person name="Hayes R.D."/>
            <person name="Keri Z."/>
            <person name="LaButti K."/>
            <person name="Lipzen A."/>
            <person name="Lombard V."/>
            <person name="Magnuson J."/>
            <person name="Maillard F."/>
            <person name="Murat C."/>
            <person name="Nolan M."/>
            <person name="Ohm R.A."/>
            <person name="Pangilinan J."/>
            <person name="Pereira M.F."/>
            <person name="Perotto S."/>
            <person name="Peter M."/>
            <person name="Pfister S."/>
            <person name="Riley R."/>
            <person name="Sitrit Y."/>
            <person name="Stielow J.B."/>
            <person name="Szollosi G."/>
            <person name="Zifcakova L."/>
            <person name="Stursova M."/>
            <person name="Spatafora J.W."/>
            <person name="Tedersoo L."/>
            <person name="Vaario L.M."/>
            <person name="Yamada A."/>
            <person name="Yan M."/>
            <person name="Wang P."/>
            <person name="Xu J."/>
            <person name="Bruns T."/>
            <person name="Baldrian P."/>
            <person name="Vilgalys R."/>
            <person name="Dunand C."/>
            <person name="Henrissat B."/>
            <person name="Grigoriev I.V."/>
            <person name="Hibbett D."/>
            <person name="Nagy L.G."/>
            <person name="Martin F.M."/>
        </authorList>
    </citation>
    <scope>NUCLEOTIDE SEQUENCE</scope>
    <source>
        <strain evidence="1">P2</strain>
    </source>
</reference>
<organism evidence="1 2">
    <name type="scientific">Thelephora ganbajun</name>
    <name type="common">Ganba fungus</name>
    <dbReference type="NCBI Taxonomy" id="370292"/>
    <lineage>
        <taxon>Eukaryota</taxon>
        <taxon>Fungi</taxon>
        <taxon>Dikarya</taxon>
        <taxon>Basidiomycota</taxon>
        <taxon>Agaricomycotina</taxon>
        <taxon>Agaricomycetes</taxon>
        <taxon>Thelephorales</taxon>
        <taxon>Thelephoraceae</taxon>
        <taxon>Thelephora</taxon>
    </lineage>
</organism>
<proteinExistence type="predicted"/>
<gene>
    <name evidence="1" type="ORF">BDM02DRAFT_3140283</name>
</gene>
<accession>A0ACB6ZMX2</accession>
<sequence>MFAAGEESSQKGRSTEVVVRAITALTPGDEEDFPDGGLRAWLVVIGCFVVNAVTVGFCFVSIWGVFHAYYAEGILAGTSPSTLSLLGSIPGGLMTILSVVTGKLADRYQYKPMIGIGCILWVSTMLGIAFSTKLWHFMLTQGVMQGMAGGFIFPICSAFPSQWFHQKRAFSTGVVLSGSSFGAAVTSAIIRVMLSYFGLRKTMLIKTGIDAIALGAAYLLIKERRKPSTTITWYDKKYLADPTFWSITLCMCLSNFGFPAPFFYLPTFAKQKIPNLTELLSILSVTILNVSSGIGRCCIGFLADRIGPTNSMFSVVLISGLAQLLIWNFVSDYPGIMAMSVLYGFFGVCFWSLATPIGAWFYGTENLAGLSGLLFLFTAPGELLGPPITGAIYNVTNSWHRVIAFSGTVQVAAAITLLYARFKRESSVFKVC</sequence>
<dbReference type="EMBL" id="MU117980">
    <property type="protein sequence ID" value="KAF9650894.1"/>
    <property type="molecule type" value="Genomic_DNA"/>
</dbReference>
<evidence type="ECO:0000313" key="2">
    <source>
        <dbReference type="Proteomes" id="UP000886501"/>
    </source>
</evidence>
<name>A0ACB6ZMX2_THEGA</name>
<comment type="caution">
    <text evidence="1">The sequence shown here is derived from an EMBL/GenBank/DDBJ whole genome shotgun (WGS) entry which is preliminary data.</text>
</comment>